<dbReference type="Proteomes" id="UP000316639">
    <property type="component" value="Unassembled WGS sequence"/>
</dbReference>
<dbReference type="RefSeq" id="WP_146351363.1">
    <property type="nucleotide sequence ID" value="NZ_VOBR01000007.1"/>
</dbReference>
<dbReference type="GO" id="GO:0015074">
    <property type="term" value="P:DNA integration"/>
    <property type="evidence" value="ECO:0007669"/>
    <property type="project" value="InterPro"/>
</dbReference>
<proteinExistence type="predicted"/>
<keyword evidence="1" id="KW-0233">DNA recombination</keyword>
<evidence type="ECO:0000259" key="2">
    <source>
        <dbReference type="PROSITE" id="PS51898"/>
    </source>
</evidence>
<gene>
    <name evidence="3" type="ORF">FKR81_12745</name>
</gene>
<protein>
    <submittedName>
        <fullName evidence="3">Tyrosine-type recombinase/integrase</fullName>
    </submittedName>
</protein>
<dbReference type="OrthoDB" id="4326943at2"/>
<dbReference type="SUPFAM" id="SSF56349">
    <property type="entry name" value="DNA breaking-rejoining enzymes"/>
    <property type="match status" value="1"/>
</dbReference>
<dbReference type="InterPro" id="IPR002104">
    <property type="entry name" value="Integrase_catalytic"/>
</dbReference>
<comment type="caution">
    <text evidence="3">The sequence shown here is derived from an EMBL/GenBank/DDBJ whole genome shotgun (WGS) entry which is preliminary data.</text>
</comment>
<dbReference type="InterPro" id="IPR011010">
    <property type="entry name" value="DNA_brk_join_enz"/>
</dbReference>
<dbReference type="Pfam" id="PF00589">
    <property type="entry name" value="Phage_integrase"/>
    <property type="match status" value="1"/>
</dbReference>
<evidence type="ECO:0000313" key="4">
    <source>
        <dbReference type="Proteomes" id="UP000316639"/>
    </source>
</evidence>
<keyword evidence="4" id="KW-1185">Reference proteome</keyword>
<accession>A0A563EVK0</accession>
<dbReference type="EMBL" id="VOBR01000007">
    <property type="protein sequence ID" value="TWP51730.1"/>
    <property type="molecule type" value="Genomic_DNA"/>
</dbReference>
<sequence length="164" mass="17975">MTCLDDVFGTYSVVAGGSVRTGGGKSARSRRPLALDKFTVTVLREHLEQLEDEKAAWGSGYQAGRLVFCWDNGRPLYPDTVTEQFNRLVDLAKVPLIRLHDVRHSYATIALRSGVHPKIVSSRLGHATVAFTLDTYSADIPDLDQQAAEDIGGLFLPKGDDESE</sequence>
<dbReference type="InterPro" id="IPR013762">
    <property type="entry name" value="Integrase-like_cat_sf"/>
</dbReference>
<evidence type="ECO:0000256" key="1">
    <source>
        <dbReference type="ARBA" id="ARBA00023172"/>
    </source>
</evidence>
<dbReference type="Gene3D" id="1.10.443.10">
    <property type="entry name" value="Intergrase catalytic core"/>
    <property type="match status" value="1"/>
</dbReference>
<reference evidence="3 4" key="1">
    <citation type="submission" date="2019-07" db="EMBL/GenBank/DDBJ databases">
        <title>Lentzea xizangensis sp. nov., isolated from Qinghai-Tibetan Plateau Soils.</title>
        <authorList>
            <person name="Huang J."/>
        </authorList>
    </citation>
    <scope>NUCLEOTIDE SEQUENCE [LARGE SCALE GENOMIC DNA]</scope>
    <source>
        <strain evidence="3 4">FXJ1.1311</strain>
    </source>
</reference>
<evidence type="ECO:0000313" key="3">
    <source>
        <dbReference type="EMBL" id="TWP51730.1"/>
    </source>
</evidence>
<dbReference type="GO" id="GO:0003677">
    <property type="term" value="F:DNA binding"/>
    <property type="evidence" value="ECO:0007669"/>
    <property type="project" value="InterPro"/>
</dbReference>
<organism evidence="3 4">
    <name type="scientific">Lentzea tibetensis</name>
    <dbReference type="NCBI Taxonomy" id="2591470"/>
    <lineage>
        <taxon>Bacteria</taxon>
        <taxon>Bacillati</taxon>
        <taxon>Actinomycetota</taxon>
        <taxon>Actinomycetes</taxon>
        <taxon>Pseudonocardiales</taxon>
        <taxon>Pseudonocardiaceae</taxon>
        <taxon>Lentzea</taxon>
    </lineage>
</organism>
<feature type="domain" description="Tyr recombinase" evidence="2">
    <location>
        <begin position="1"/>
        <end position="150"/>
    </location>
</feature>
<dbReference type="GO" id="GO:0006310">
    <property type="term" value="P:DNA recombination"/>
    <property type="evidence" value="ECO:0007669"/>
    <property type="project" value="UniProtKB-KW"/>
</dbReference>
<dbReference type="PROSITE" id="PS51898">
    <property type="entry name" value="TYR_RECOMBINASE"/>
    <property type="match status" value="1"/>
</dbReference>
<dbReference type="AlphaFoldDB" id="A0A563EVK0"/>
<name>A0A563EVK0_9PSEU</name>